<dbReference type="EC" id="3.5.1.1" evidence="2"/>
<evidence type="ECO:0000313" key="8">
    <source>
        <dbReference type="EMBL" id="KAK7409495.1"/>
    </source>
</evidence>
<dbReference type="PANTHER" id="PTHR11707">
    <property type="entry name" value="L-ASPARAGINASE"/>
    <property type="match status" value="1"/>
</dbReference>
<dbReference type="SMART" id="SM00870">
    <property type="entry name" value="Asparaginase"/>
    <property type="match status" value="1"/>
</dbReference>
<dbReference type="InterPro" id="IPR036152">
    <property type="entry name" value="Asp/glu_Ase-like_sf"/>
</dbReference>
<evidence type="ECO:0000259" key="6">
    <source>
        <dbReference type="Pfam" id="PF00710"/>
    </source>
</evidence>
<name>A0ABR1GVT5_9HYPO</name>
<dbReference type="PANTHER" id="PTHR11707:SF28">
    <property type="entry name" value="60 KDA LYSOPHOSPHOLIPASE"/>
    <property type="match status" value="1"/>
</dbReference>
<accession>A0ABR1GVT5</accession>
<dbReference type="Gene3D" id="3.40.50.1170">
    <property type="entry name" value="L-asparaginase, N-terminal domain"/>
    <property type="match status" value="1"/>
</dbReference>
<dbReference type="PIRSF" id="PIRSF001220">
    <property type="entry name" value="L-ASNase_gatD"/>
    <property type="match status" value="1"/>
</dbReference>
<reference evidence="8 9" key="1">
    <citation type="journal article" date="2025" name="Microbiol. Resour. Announc.">
        <title>Draft genome sequences for Neonectria magnoliae and Neonectria punicea, canker pathogens of Liriodendron tulipifera and Acer saccharum in West Virginia.</title>
        <authorList>
            <person name="Petronek H.M."/>
            <person name="Kasson M.T."/>
            <person name="Metheny A.M."/>
            <person name="Stauder C.M."/>
            <person name="Lovett B."/>
            <person name="Lynch S.C."/>
            <person name="Garnas J.R."/>
            <person name="Kasson L.R."/>
            <person name="Stajich J.E."/>
        </authorList>
    </citation>
    <scope>NUCLEOTIDE SEQUENCE [LARGE SCALE GENOMIC DNA]</scope>
    <source>
        <strain evidence="8 9">NRRL 64653</strain>
    </source>
</reference>
<dbReference type="InterPro" id="IPR037152">
    <property type="entry name" value="L-asparaginase_N_sf"/>
</dbReference>
<dbReference type="SUPFAM" id="SSF53774">
    <property type="entry name" value="Glutaminase/Asparaginase"/>
    <property type="match status" value="1"/>
</dbReference>
<sequence length="390" mass="41275">MLPQFFTNTARALALGMLALPLAQASFDKGLDWISTNASLPKVVIYSARGTILSASNYSRLDNVNYGAGVGPTPQELIGNVSEVLDVAQLAVVNFDVPGGSSGLNSSLYLNISQHANRQLCAEGSDIVGAIMFHGTNTLEETASALETAFGVDLTFNCSKPFIATGAMRPDSYISPDGRSNFYQAVAAAVSPASRNRGGLIAFNDRITSIFYSTKLNANTPDTFKSLEQGNLGAFLGGQPFYYFDAGYPTGRPYFDITNTTELSSVIVLYGHQGFDASLMYAAVANGAKGLVLLGPGAAQVSPSAQQAAADLFSKGIPIVAVARPVTGTGVPDRFPGAIFYSSYVGAEQARIMLQLALNAGLSLDEIRNVFEDPLRKAVYGSWASQQAYY</sequence>
<evidence type="ECO:0000256" key="1">
    <source>
        <dbReference type="ARBA" id="ARBA00010518"/>
    </source>
</evidence>
<feature type="chain" id="PRO_5047285416" description="asparaginase" evidence="5">
    <location>
        <begin position="26"/>
        <end position="390"/>
    </location>
</feature>
<dbReference type="InterPro" id="IPR027473">
    <property type="entry name" value="L-asparaginase_C"/>
</dbReference>
<dbReference type="Pfam" id="PF17763">
    <property type="entry name" value="Asparaginase_C"/>
    <property type="match status" value="1"/>
</dbReference>
<protein>
    <recommendedName>
        <fullName evidence="2">asparaginase</fullName>
        <ecNumber evidence="2">3.5.1.1</ecNumber>
    </recommendedName>
</protein>
<comment type="similarity">
    <text evidence="1">Belongs to the asparaginase 1 family.</text>
</comment>
<dbReference type="Proteomes" id="UP001498476">
    <property type="component" value="Unassembled WGS sequence"/>
</dbReference>
<comment type="caution">
    <text evidence="8">The sequence shown here is derived from an EMBL/GenBank/DDBJ whole genome shotgun (WGS) entry which is preliminary data.</text>
</comment>
<dbReference type="EMBL" id="JAZAVJ010000149">
    <property type="protein sequence ID" value="KAK7409495.1"/>
    <property type="molecule type" value="Genomic_DNA"/>
</dbReference>
<dbReference type="InterPro" id="IPR006034">
    <property type="entry name" value="Asparaginase/glutaminase-like"/>
</dbReference>
<dbReference type="PIRSF" id="PIRSF500176">
    <property type="entry name" value="L_ASNase"/>
    <property type="match status" value="1"/>
</dbReference>
<evidence type="ECO:0000313" key="9">
    <source>
        <dbReference type="Proteomes" id="UP001498476"/>
    </source>
</evidence>
<dbReference type="PROSITE" id="PS51732">
    <property type="entry name" value="ASN_GLN_ASE_3"/>
    <property type="match status" value="1"/>
</dbReference>
<gene>
    <name evidence="8" type="ORF">QQX98_008345</name>
</gene>
<proteinExistence type="inferred from homology"/>
<evidence type="ECO:0000256" key="5">
    <source>
        <dbReference type="SAM" id="SignalP"/>
    </source>
</evidence>
<dbReference type="InterPro" id="IPR040919">
    <property type="entry name" value="Asparaginase_C"/>
</dbReference>
<dbReference type="InterPro" id="IPR027474">
    <property type="entry name" value="L-asparaginase_N"/>
</dbReference>
<evidence type="ECO:0000256" key="3">
    <source>
        <dbReference type="ARBA" id="ARBA00022801"/>
    </source>
</evidence>
<dbReference type="CDD" id="cd08964">
    <property type="entry name" value="L-asparaginase_II"/>
    <property type="match status" value="1"/>
</dbReference>
<dbReference type="PRINTS" id="PR00139">
    <property type="entry name" value="ASNGLNASE"/>
</dbReference>
<comment type="catalytic activity">
    <reaction evidence="4">
        <text>L-asparagine + H2O = L-aspartate + NH4(+)</text>
        <dbReference type="Rhea" id="RHEA:21016"/>
        <dbReference type="ChEBI" id="CHEBI:15377"/>
        <dbReference type="ChEBI" id="CHEBI:28938"/>
        <dbReference type="ChEBI" id="CHEBI:29991"/>
        <dbReference type="ChEBI" id="CHEBI:58048"/>
        <dbReference type="EC" id="3.5.1.1"/>
    </reaction>
</comment>
<feature type="signal peptide" evidence="5">
    <location>
        <begin position="1"/>
        <end position="25"/>
    </location>
</feature>
<feature type="domain" description="Asparaginase/glutaminase C-terminal" evidence="7">
    <location>
        <begin position="266"/>
        <end position="371"/>
    </location>
</feature>
<dbReference type="Pfam" id="PF00710">
    <property type="entry name" value="Asparaginase"/>
    <property type="match status" value="1"/>
</dbReference>
<evidence type="ECO:0000256" key="4">
    <source>
        <dbReference type="ARBA" id="ARBA00049366"/>
    </source>
</evidence>
<evidence type="ECO:0000259" key="7">
    <source>
        <dbReference type="Pfam" id="PF17763"/>
    </source>
</evidence>
<keyword evidence="9" id="KW-1185">Reference proteome</keyword>
<organism evidence="8 9">
    <name type="scientific">Neonectria punicea</name>
    <dbReference type="NCBI Taxonomy" id="979145"/>
    <lineage>
        <taxon>Eukaryota</taxon>
        <taxon>Fungi</taxon>
        <taxon>Dikarya</taxon>
        <taxon>Ascomycota</taxon>
        <taxon>Pezizomycotina</taxon>
        <taxon>Sordariomycetes</taxon>
        <taxon>Hypocreomycetidae</taxon>
        <taxon>Hypocreales</taxon>
        <taxon>Nectriaceae</taxon>
        <taxon>Neonectria</taxon>
    </lineage>
</organism>
<keyword evidence="5" id="KW-0732">Signal</keyword>
<feature type="domain" description="L-asparaginase N-terminal" evidence="6">
    <location>
        <begin position="42"/>
        <end position="243"/>
    </location>
</feature>
<dbReference type="InterPro" id="IPR004550">
    <property type="entry name" value="AsnASE_II"/>
</dbReference>
<dbReference type="Gene3D" id="3.40.50.40">
    <property type="match status" value="1"/>
</dbReference>
<evidence type="ECO:0000256" key="2">
    <source>
        <dbReference type="ARBA" id="ARBA00012920"/>
    </source>
</evidence>
<keyword evidence="3" id="KW-0378">Hydrolase</keyword>